<protein>
    <submittedName>
        <fullName evidence="10">PLP-dependent aminotransferase family protein</fullName>
    </submittedName>
</protein>
<dbReference type="SMART" id="SM00345">
    <property type="entry name" value="HTH_GNTR"/>
    <property type="match status" value="1"/>
</dbReference>
<feature type="region of interest" description="Disordered" evidence="8">
    <location>
        <begin position="84"/>
        <end position="122"/>
    </location>
</feature>
<keyword evidence="5" id="KW-0805">Transcription regulation</keyword>
<dbReference type="PANTHER" id="PTHR46577:SF1">
    <property type="entry name" value="HTH-TYPE TRANSCRIPTIONAL REGULATORY PROTEIN GABR"/>
    <property type="match status" value="1"/>
</dbReference>
<keyword evidence="6" id="KW-0238">DNA-binding</keyword>
<evidence type="ECO:0000313" key="11">
    <source>
        <dbReference type="Proteomes" id="UP001597493"/>
    </source>
</evidence>
<proteinExistence type="inferred from homology"/>
<name>A0ABW5R5C7_9BACL</name>
<dbReference type="RefSeq" id="WP_379279709.1">
    <property type="nucleotide sequence ID" value="NZ_JBHUGT010000011.1"/>
</dbReference>
<dbReference type="Proteomes" id="UP001597493">
    <property type="component" value="Unassembled WGS sequence"/>
</dbReference>
<gene>
    <name evidence="10" type="ORF">ACFSW5_25145</name>
</gene>
<evidence type="ECO:0000259" key="9">
    <source>
        <dbReference type="PROSITE" id="PS50949"/>
    </source>
</evidence>
<evidence type="ECO:0000256" key="7">
    <source>
        <dbReference type="ARBA" id="ARBA00023163"/>
    </source>
</evidence>
<keyword evidence="7" id="KW-0804">Transcription</keyword>
<reference evidence="11" key="1">
    <citation type="journal article" date="2019" name="Int. J. Syst. Evol. Microbiol.">
        <title>The Global Catalogue of Microorganisms (GCM) 10K type strain sequencing project: providing services to taxonomists for standard genome sequencing and annotation.</title>
        <authorList>
            <consortium name="The Broad Institute Genomics Platform"/>
            <consortium name="The Broad Institute Genome Sequencing Center for Infectious Disease"/>
            <person name="Wu L."/>
            <person name="Ma J."/>
        </authorList>
    </citation>
    <scope>NUCLEOTIDE SEQUENCE [LARGE SCALE GENOMIC DNA]</scope>
    <source>
        <strain evidence="11">TISTR 1827</strain>
    </source>
</reference>
<dbReference type="InterPro" id="IPR051446">
    <property type="entry name" value="HTH_trans_reg/aminotransferase"/>
</dbReference>
<feature type="compositionally biased region" description="Gly residues" evidence="8">
    <location>
        <begin position="105"/>
        <end position="116"/>
    </location>
</feature>
<dbReference type="Gene3D" id="1.10.10.10">
    <property type="entry name" value="Winged helix-like DNA-binding domain superfamily/Winged helix DNA-binding domain"/>
    <property type="match status" value="1"/>
</dbReference>
<comment type="caution">
    <text evidence="10">The sequence shown here is derived from an EMBL/GenBank/DDBJ whole genome shotgun (WGS) entry which is preliminary data.</text>
</comment>
<evidence type="ECO:0000313" key="10">
    <source>
        <dbReference type="EMBL" id="MFD2663530.1"/>
    </source>
</evidence>
<dbReference type="Pfam" id="PF00392">
    <property type="entry name" value="GntR"/>
    <property type="match status" value="1"/>
</dbReference>
<dbReference type="Pfam" id="PF00155">
    <property type="entry name" value="Aminotran_1_2"/>
    <property type="match status" value="1"/>
</dbReference>
<accession>A0ABW5R5C7</accession>
<organism evidence="10 11">
    <name type="scientific">Paenibacillus thailandensis</name>
    <dbReference type="NCBI Taxonomy" id="393250"/>
    <lineage>
        <taxon>Bacteria</taxon>
        <taxon>Bacillati</taxon>
        <taxon>Bacillota</taxon>
        <taxon>Bacilli</taxon>
        <taxon>Bacillales</taxon>
        <taxon>Paenibacillaceae</taxon>
        <taxon>Paenibacillus</taxon>
    </lineage>
</organism>
<evidence type="ECO:0000256" key="6">
    <source>
        <dbReference type="ARBA" id="ARBA00023125"/>
    </source>
</evidence>
<keyword evidence="4" id="KW-0663">Pyridoxal phosphate</keyword>
<comment type="similarity">
    <text evidence="2">In the C-terminal section; belongs to the class-I pyridoxal-phosphate-dependent aminotransferase family.</text>
</comment>
<dbReference type="CDD" id="cd07377">
    <property type="entry name" value="WHTH_GntR"/>
    <property type="match status" value="1"/>
</dbReference>
<dbReference type="Gene3D" id="3.40.640.10">
    <property type="entry name" value="Type I PLP-dependent aspartate aminotransferase-like (Major domain)"/>
    <property type="match status" value="1"/>
</dbReference>
<evidence type="ECO:0000256" key="4">
    <source>
        <dbReference type="ARBA" id="ARBA00022898"/>
    </source>
</evidence>
<dbReference type="InterPro" id="IPR004839">
    <property type="entry name" value="Aminotransferase_I/II_large"/>
</dbReference>
<dbReference type="CDD" id="cd00609">
    <property type="entry name" value="AAT_like"/>
    <property type="match status" value="1"/>
</dbReference>
<evidence type="ECO:0000256" key="1">
    <source>
        <dbReference type="ARBA" id="ARBA00001933"/>
    </source>
</evidence>
<dbReference type="GO" id="GO:0008483">
    <property type="term" value="F:transaminase activity"/>
    <property type="evidence" value="ECO:0007669"/>
    <property type="project" value="UniProtKB-KW"/>
</dbReference>
<comment type="cofactor">
    <cofactor evidence="1">
        <name>pyridoxal 5'-phosphate</name>
        <dbReference type="ChEBI" id="CHEBI:597326"/>
    </cofactor>
</comment>
<evidence type="ECO:0000256" key="2">
    <source>
        <dbReference type="ARBA" id="ARBA00005384"/>
    </source>
</evidence>
<sequence length="484" mass="53963">MDLTPALDRDGSVPLYMQLYRYIRKQIEAGALADGDKLPSIRRLASHLGISKQTVETVYQQLLAEGYAESRPRSGLYIMPAWQQPVTGESPSGAMEAGRDPSGTSGSGADRGGTAGNGQTRPVRYDFRYGDVDAGIFPVGMLRRCMNEALLSSSETLGYGDPQGEPELRGQIAAYLRRSRGVDCEPEQLFLFAGTQQAVGFLCRHLPLAGRLVAMEEPGYDGVRVMFRLHGCPIAPIPLEEDGIDVKRLRDSGAGAVYVTPSHQFPMGMVLPVQKRMQLLQWAAERDGYIIEDDYDSEFRYQGQPIPALKSLDRNERVIYAGTFSKCLFPAARLSYAVVPPHLAARFRANAGGESQSVSPLMQKALFLFMKEGYFDRHIRRMRRLYQLKHQAVLRAVRRHMGERVEAADYNAGLHMILLVKDRDYGELEKLAAHNGVRIYSPLKHWAEPDPSVRSSVMLGFGGVKEQDIEPGIRLLAEAWFGRR</sequence>
<dbReference type="InterPro" id="IPR036390">
    <property type="entry name" value="WH_DNA-bd_sf"/>
</dbReference>
<feature type="domain" description="HTH gntR-type" evidence="9">
    <location>
        <begin position="13"/>
        <end position="81"/>
    </location>
</feature>
<dbReference type="SUPFAM" id="SSF53383">
    <property type="entry name" value="PLP-dependent transferases"/>
    <property type="match status" value="1"/>
</dbReference>
<evidence type="ECO:0000256" key="8">
    <source>
        <dbReference type="SAM" id="MobiDB-lite"/>
    </source>
</evidence>
<keyword evidence="11" id="KW-1185">Reference proteome</keyword>
<dbReference type="SUPFAM" id="SSF46785">
    <property type="entry name" value="Winged helix' DNA-binding domain"/>
    <property type="match status" value="1"/>
</dbReference>
<dbReference type="EMBL" id="JBHUMY010000043">
    <property type="protein sequence ID" value="MFD2663530.1"/>
    <property type="molecule type" value="Genomic_DNA"/>
</dbReference>
<dbReference type="InterPro" id="IPR015424">
    <property type="entry name" value="PyrdxlP-dep_Trfase"/>
</dbReference>
<evidence type="ECO:0000256" key="3">
    <source>
        <dbReference type="ARBA" id="ARBA00022576"/>
    </source>
</evidence>
<dbReference type="PANTHER" id="PTHR46577">
    <property type="entry name" value="HTH-TYPE TRANSCRIPTIONAL REGULATORY PROTEIN GABR"/>
    <property type="match status" value="1"/>
</dbReference>
<dbReference type="InterPro" id="IPR015421">
    <property type="entry name" value="PyrdxlP-dep_Trfase_major"/>
</dbReference>
<evidence type="ECO:0000256" key="5">
    <source>
        <dbReference type="ARBA" id="ARBA00023015"/>
    </source>
</evidence>
<dbReference type="PROSITE" id="PS50949">
    <property type="entry name" value="HTH_GNTR"/>
    <property type="match status" value="1"/>
</dbReference>
<dbReference type="InterPro" id="IPR036388">
    <property type="entry name" value="WH-like_DNA-bd_sf"/>
</dbReference>
<keyword evidence="3 10" id="KW-0808">Transferase</keyword>
<keyword evidence="3 10" id="KW-0032">Aminotransferase</keyword>
<dbReference type="InterPro" id="IPR000524">
    <property type="entry name" value="Tscrpt_reg_HTH_GntR"/>
</dbReference>